<sequence>MPKNGNDDNDDYHDDDADNCLAKTLNADDEGSMSTYHLEYGQDDAARAPFLFTQHAHAHAQLVTIFVKMIDDDASLNVAATLSSCLHYCLSPLHITLGLLIYALIIEHATCSRQYFQLTKSRVEKMMILHVHFCDNVVCQLQQVHQYHHHYYRCCHYPTTSPSSSMTAPKTVYLYAARKCLQSITLKRTHIDRSSSLVQQRCVMFCRSMISRLSTHCTTQQISFCTF</sequence>
<organism evidence="1 2">
    <name type="scientific">Glossina austeni</name>
    <name type="common">Savannah tsetse fly</name>
    <dbReference type="NCBI Taxonomy" id="7395"/>
    <lineage>
        <taxon>Eukaryota</taxon>
        <taxon>Metazoa</taxon>
        <taxon>Ecdysozoa</taxon>
        <taxon>Arthropoda</taxon>
        <taxon>Hexapoda</taxon>
        <taxon>Insecta</taxon>
        <taxon>Pterygota</taxon>
        <taxon>Neoptera</taxon>
        <taxon>Endopterygota</taxon>
        <taxon>Diptera</taxon>
        <taxon>Brachycera</taxon>
        <taxon>Muscomorpha</taxon>
        <taxon>Hippoboscoidea</taxon>
        <taxon>Glossinidae</taxon>
        <taxon>Glossina</taxon>
    </lineage>
</organism>
<proteinExistence type="predicted"/>
<dbReference type="EnsemblMetazoa" id="GAUT012271-RA">
    <property type="protein sequence ID" value="GAUT012271-PA"/>
    <property type="gene ID" value="GAUT012271"/>
</dbReference>
<protein>
    <submittedName>
        <fullName evidence="1">Uncharacterized protein</fullName>
    </submittedName>
</protein>
<dbReference type="AlphaFoldDB" id="A0A1A9UQN4"/>
<keyword evidence="2" id="KW-1185">Reference proteome</keyword>
<reference evidence="1" key="1">
    <citation type="submission" date="2020-05" db="UniProtKB">
        <authorList>
            <consortium name="EnsemblMetazoa"/>
        </authorList>
    </citation>
    <scope>IDENTIFICATION</scope>
    <source>
        <strain evidence="1">TTRI</strain>
    </source>
</reference>
<evidence type="ECO:0000313" key="1">
    <source>
        <dbReference type="EnsemblMetazoa" id="GAUT012271-PA"/>
    </source>
</evidence>
<accession>A0A1A9UQN4</accession>
<dbReference type="Proteomes" id="UP000078200">
    <property type="component" value="Unassembled WGS sequence"/>
</dbReference>
<evidence type="ECO:0000313" key="2">
    <source>
        <dbReference type="Proteomes" id="UP000078200"/>
    </source>
</evidence>
<dbReference type="VEuPathDB" id="VectorBase:GAUT012271"/>
<name>A0A1A9UQN4_GLOAU</name>